<evidence type="ECO:0000313" key="5">
    <source>
        <dbReference type="Proteomes" id="UP000326725"/>
    </source>
</evidence>
<keyword evidence="5" id="KW-1185">Reference proteome</keyword>
<dbReference type="GO" id="GO:0000166">
    <property type="term" value="F:nucleotide binding"/>
    <property type="evidence" value="ECO:0007669"/>
    <property type="project" value="UniProtKB-KW"/>
</dbReference>
<keyword evidence="1" id="KW-0547">Nucleotide-binding</keyword>
<dbReference type="InterPro" id="IPR013407">
    <property type="entry name" value="CRISPR-assoc_prot_Cmr2"/>
</dbReference>
<dbReference type="NCBIfam" id="TIGR02577">
    <property type="entry name" value="cas_TM1794_Cmr2"/>
    <property type="match status" value="1"/>
</dbReference>
<dbReference type="Pfam" id="PF22335">
    <property type="entry name" value="Cas10-Cmr2_palm2"/>
    <property type="match status" value="1"/>
</dbReference>
<accession>A0A5K1HYL5</accession>
<dbReference type="RefSeq" id="WP_151442410.1">
    <property type="nucleotide sequence ID" value="NZ_CABVOU010000021.1"/>
</dbReference>
<dbReference type="InterPro" id="IPR043128">
    <property type="entry name" value="Rev_trsase/Diguanyl_cyclase"/>
</dbReference>
<name>A0A5K1HYL5_9GAMM</name>
<organism evidence="4 5">
    <name type="scientific">Halomonas lysinitropha</name>
    <dbReference type="NCBI Taxonomy" id="2607506"/>
    <lineage>
        <taxon>Bacteria</taxon>
        <taxon>Pseudomonadati</taxon>
        <taxon>Pseudomonadota</taxon>
        <taxon>Gammaproteobacteria</taxon>
        <taxon>Oceanospirillales</taxon>
        <taxon>Halomonadaceae</taxon>
        <taxon>Halomonas</taxon>
    </lineage>
</organism>
<dbReference type="InterPro" id="IPR054767">
    <property type="entry name" value="Cas10-Cmr2_palm2"/>
</dbReference>
<dbReference type="GO" id="GO:0051607">
    <property type="term" value="P:defense response to virus"/>
    <property type="evidence" value="ECO:0007669"/>
    <property type="project" value="UniProtKB-KW"/>
</dbReference>
<reference evidence="4 5" key="1">
    <citation type="submission" date="2019-09" db="EMBL/GenBank/DDBJ databases">
        <authorList>
            <person name="Criscuolo A."/>
        </authorList>
    </citation>
    <scope>NUCLEOTIDE SEQUENCE [LARGE SCALE GENOMIC DNA]</scope>
    <source>
        <strain evidence="5">3(2)</strain>
    </source>
</reference>
<proteinExistence type="predicted"/>
<dbReference type="InterPro" id="IPR000160">
    <property type="entry name" value="GGDEF_dom"/>
</dbReference>
<dbReference type="Pfam" id="PF12469">
    <property type="entry name" value="Cmr2_N"/>
    <property type="match status" value="1"/>
</dbReference>
<protein>
    <submittedName>
        <fullName evidence="4">CRISPR-associated protein</fullName>
    </submittedName>
</protein>
<sequence length="662" mass="73630">MSDGNERYFHLTLGPVQGFVAQARRTRDFWAGSFLLSWLAGVAMQAVKHQGGEVQFPEPDQDFLAAMCGEATSHPPQQGSLPNRFKALGARVDQDFEAGRVVAEVTRAWEALAEHVWKTDLEPFLQAMGDTQYQATREIWQRQVNRFWEINWVVTNDASAEQLLERRKNWRSHWPAEEGGITCMMMAAQQELSGQSFPDAERLKAFWQPLRQAMKAGDTDLREGEILSALAFIKRRFVRHFPAFSHRLNDRTDAPTLKGWELAFSVPSVMHLAALPWLMKLLAAGRDDPEVATALREQFERGEAALGRPEAASILPGLGEALQQADMAPRLAGVDPSIFFSSVLENPQRFDDSELASHDVERLQSGLNMLRHASGLGEPAPFYAILMMDGDSLGSQLSEPSKQRPISRALNAFTQGVPERVAAHHGFLVYAGGDDVLALLPVTEALSCAATLRDFYADCFQTEASKASLSITTSLSGALLYCHIRRPLTGVLQDAHALLDEVAKEATGRDAIAVRVWQPGGIHLTWAQPWETALRHDGASQELAIERIARRFREQDEARFTNKFLFRVRALGERLPLLMEDGAQRGLLASLVRAELLHSGLELKHFGDAALDQLVHDLLEQAVPVTRQLDSAGRSQLKASASLNPDTFKLVRFLAREGRIER</sequence>
<feature type="domain" description="GGDEF" evidence="3">
    <location>
        <begin position="381"/>
        <end position="517"/>
    </location>
</feature>
<evidence type="ECO:0000256" key="1">
    <source>
        <dbReference type="ARBA" id="ARBA00022741"/>
    </source>
</evidence>
<keyword evidence="2" id="KW-0051">Antiviral defense</keyword>
<dbReference type="AlphaFoldDB" id="A0A5K1HYL5"/>
<dbReference type="Gene3D" id="3.30.70.270">
    <property type="match status" value="1"/>
</dbReference>
<dbReference type="InterPro" id="IPR038242">
    <property type="entry name" value="Cmr2_N"/>
</dbReference>
<dbReference type="InterPro" id="IPR024615">
    <property type="entry name" value="CRISPR-assoc_Cmr2_N"/>
</dbReference>
<evidence type="ECO:0000313" key="4">
    <source>
        <dbReference type="EMBL" id="VVZ94634.1"/>
    </source>
</evidence>
<dbReference type="EMBL" id="CABVOU010000021">
    <property type="protein sequence ID" value="VVZ94634.1"/>
    <property type="molecule type" value="Genomic_DNA"/>
</dbReference>
<evidence type="ECO:0000259" key="3">
    <source>
        <dbReference type="PROSITE" id="PS50887"/>
    </source>
</evidence>
<evidence type="ECO:0000256" key="2">
    <source>
        <dbReference type="ARBA" id="ARBA00023118"/>
    </source>
</evidence>
<dbReference type="Gene3D" id="3.30.70.2220">
    <property type="entry name" value="CRISPR-Cas system, Cmr2 subunit, D1 domain, cysteine cluster"/>
    <property type="match status" value="1"/>
</dbReference>
<dbReference type="PROSITE" id="PS50887">
    <property type="entry name" value="GGDEF"/>
    <property type="match status" value="1"/>
</dbReference>
<dbReference type="Proteomes" id="UP000326725">
    <property type="component" value="Unassembled WGS sequence"/>
</dbReference>
<gene>
    <name evidence="4" type="ORF">HALO32_00689</name>
</gene>